<protein>
    <submittedName>
        <fullName evidence="3">Uncharacterized protein</fullName>
    </submittedName>
</protein>
<keyword evidence="2" id="KW-0472">Membrane</keyword>
<organism evidence="3 4">
    <name type="scientific">Ecytonucleospora hepatopenaei</name>
    <dbReference type="NCBI Taxonomy" id="646526"/>
    <lineage>
        <taxon>Eukaryota</taxon>
        <taxon>Fungi</taxon>
        <taxon>Fungi incertae sedis</taxon>
        <taxon>Microsporidia</taxon>
        <taxon>Enterocytozoonidae</taxon>
        <taxon>Ecytonucleospora</taxon>
    </lineage>
</organism>
<feature type="region of interest" description="Disordered" evidence="1">
    <location>
        <begin position="51"/>
        <end position="74"/>
    </location>
</feature>
<accession>A0A1W0E4T3</accession>
<name>A0A1W0E4T3_9MICR</name>
<dbReference type="Proteomes" id="UP000192758">
    <property type="component" value="Unassembled WGS sequence"/>
</dbReference>
<evidence type="ECO:0000256" key="1">
    <source>
        <dbReference type="SAM" id="MobiDB-lite"/>
    </source>
</evidence>
<dbReference type="VEuPathDB" id="MicrosporidiaDB:EHP00_903"/>
<dbReference type="EMBL" id="MNPJ01000021">
    <property type="protein sequence ID" value="OQS54231.1"/>
    <property type="molecule type" value="Genomic_DNA"/>
</dbReference>
<proteinExistence type="predicted"/>
<sequence>MPEETNDNKNNKMMKTIFMVVGVVVLVVAAYLLIAYFTKIWPFKKSELTQSNVSSKVSTPNPSPTGSGENGKNK</sequence>
<feature type="compositionally biased region" description="Polar residues" evidence="1">
    <location>
        <begin position="51"/>
        <end position="67"/>
    </location>
</feature>
<reference evidence="3 4" key="1">
    <citation type="journal article" date="2017" name="Environ. Microbiol.">
        <title>Decay of the glycolytic pathway and adaptation to intranuclear parasitism within Enterocytozoonidae microsporidia.</title>
        <authorList>
            <person name="Wiredu Boakye D."/>
            <person name="Jaroenlak P."/>
            <person name="Prachumwat A."/>
            <person name="Williams T.A."/>
            <person name="Bateman K.S."/>
            <person name="Itsathitphaisarn O."/>
            <person name="Sritunyalucksana K."/>
            <person name="Paszkiewicz K.H."/>
            <person name="Moore K.A."/>
            <person name="Stentiford G.D."/>
            <person name="Williams B.A."/>
        </authorList>
    </citation>
    <scope>NUCLEOTIDE SEQUENCE [LARGE SCALE GENOMIC DNA]</scope>
    <source>
        <strain evidence="3 4">TH1</strain>
    </source>
</reference>
<keyword evidence="2" id="KW-0812">Transmembrane</keyword>
<comment type="caution">
    <text evidence="3">The sequence shown here is derived from an EMBL/GenBank/DDBJ whole genome shotgun (WGS) entry which is preliminary data.</text>
</comment>
<keyword evidence="4" id="KW-1185">Reference proteome</keyword>
<dbReference type="AlphaFoldDB" id="A0A1W0E4T3"/>
<feature type="transmembrane region" description="Helical" evidence="2">
    <location>
        <begin position="16"/>
        <end position="37"/>
    </location>
</feature>
<evidence type="ECO:0000313" key="3">
    <source>
        <dbReference type="EMBL" id="OQS54231.1"/>
    </source>
</evidence>
<evidence type="ECO:0000256" key="2">
    <source>
        <dbReference type="SAM" id="Phobius"/>
    </source>
</evidence>
<evidence type="ECO:0000313" key="4">
    <source>
        <dbReference type="Proteomes" id="UP000192758"/>
    </source>
</evidence>
<keyword evidence="2" id="KW-1133">Transmembrane helix</keyword>
<gene>
    <name evidence="3" type="ORF">EHP00_903</name>
</gene>